<protein>
    <submittedName>
        <fullName evidence="2">Uncharacterized protein</fullName>
    </submittedName>
</protein>
<evidence type="ECO:0000256" key="1">
    <source>
        <dbReference type="SAM" id="MobiDB-lite"/>
    </source>
</evidence>
<evidence type="ECO:0000313" key="2">
    <source>
        <dbReference type="EMBL" id="EEQ28593.1"/>
    </source>
</evidence>
<evidence type="ECO:0000313" key="3">
    <source>
        <dbReference type="Proteomes" id="UP000002035"/>
    </source>
</evidence>
<dbReference type="Proteomes" id="UP000002035">
    <property type="component" value="Unassembled WGS sequence"/>
</dbReference>
<dbReference type="RefSeq" id="XP_002842612.1">
    <property type="nucleotide sequence ID" value="XM_002842566.1"/>
</dbReference>
<keyword evidence="3" id="KW-1185">Reference proteome</keyword>
<dbReference type="HOGENOM" id="CLU_1554887_0_0_1"/>
<feature type="region of interest" description="Disordered" evidence="1">
    <location>
        <begin position="100"/>
        <end position="133"/>
    </location>
</feature>
<feature type="compositionally biased region" description="Polar residues" evidence="1">
    <location>
        <begin position="116"/>
        <end position="129"/>
    </location>
</feature>
<sequence length="172" mass="19168">MLYDQPYKYLTAMQAGVPVLQAAGQGSKTNTKQQACEDEFFSQHICLERRYSQLSLSKASITPIPTSIGGPKLQDGRRTVRLRQAQAEVFIILLPPLGSGEEGGGKKKEEPGGTVAQRQSLRRNSTVQASRVKREVPRYPELCHHSDQGYLEALHCENGQRIYQITVHSCIE</sequence>
<dbReference type="GeneID" id="9226541"/>
<gene>
    <name evidence="2" type="ORF">MCYG_08752</name>
</gene>
<dbReference type="AlphaFoldDB" id="C5G1D0"/>
<name>C5G1D0_ARTOC</name>
<dbReference type="VEuPathDB" id="FungiDB:MCYG_08752"/>
<proteinExistence type="predicted"/>
<accession>C5G1D0</accession>
<reference evidence="3" key="1">
    <citation type="journal article" date="2012" name="MBio">
        <title>Comparative genome analysis of Trichophyton rubrum and related dermatophytes reveals candidate genes involved in infection.</title>
        <authorList>
            <person name="Martinez D.A."/>
            <person name="Oliver B.G."/>
            <person name="Graeser Y."/>
            <person name="Goldberg J.M."/>
            <person name="Li W."/>
            <person name="Martinez-Rossi N.M."/>
            <person name="Monod M."/>
            <person name="Shelest E."/>
            <person name="Barton R.C."/>
            <person name="Birch E."/>
            <person name="Brakhage A.A."/>
            <person name="Chen Z."/>
            <person name="Gurr S.J."/>
            <person name="Heiman D."/>
            <person name="Heitman J."/>
            <person name="Kosti I."/>
            <person name="Rossi A."/>
            <person name="Saif S."/>
            <person name="Samalova M."/>
            <person name="Saunders C.W."/>
            <person name="Shea T."/>
            <person name="Summerbell R.C."/>
            <person name="Xu J."/>
            <person name="Young S."/>
            <person name="Zeng Q."/>
            <person name="Birren B.W."/>
            <person name="Cuomo C.A."/>
            <person name="White T.C."/>
        </authorList>
    </citation>
    <scope>NUCLEOTIDE SEQUENCE [LARGE SCALE GENOMIC DNA]</scope>
    <source>
        <strain evidence="3">ATCC MYA-4605 / CBS 113480</strain>
    </source>
</reference>
<dbReference type="EMBL" id="DS995710">
    <property type="protein sequence ID" value="EEQ28593.1"/>
    <property type="molecule type" value="Genomic_DNA"/>
</dbReference>
<organism evidence="2 3">
    <name type="scientific">Arthroderma otae (strain ATCC MYA-4605 / CBS 113480)</name>
    <name type="common">Microsporum canis</name>
    <dbReference type="NCBI Taxonomy" id="554155"/>
    <lineage>
        <taxon>Eukaryota</taxon>
        <taxon>Fungi</taxon>
        <taxon>Dikarya</taxon>
        <taxon>Ascomycota</taxon>
        <taxon>Pezizomycotina</taxon>
        <taxon>Eurotiomycetes</taxon>
        <taxon>Eurotiomycetidae</taxon>
        <taxon>Onygenales</taxon>
        <taxon>Arthrodermataceae</taxon>
        <taxon>Microsporum</taxon>
    </lineage>
</organism>